<dbReference type="SUPFAM" id="SSF103481">
    <property type="entry name" value="Multidrug resistance efflux transporter EmrE"/>
    <property type="match status" value="2"/>
</dbReference>
<dbReference type="eggNOG" id="COG0697">
    <property type="taxonomic scope" value="Bacteria"/>
</dbReference>
<keyword evidence="2" id="KW-1133">Transmembrane helix</keyword>
<dbReference type="RefSeq" id="WP_008274240.1">
    <property type="nucleotide sequence ID" value="NZ_AAXW01000005.1"/>
</dbReference>
<feature type="transmembrane region" description="Helical" evidence="2">
    <location>
        <begin position="67"/>
        <end position="88"/>
    </location>
</feature>
<feature type="transmembrane region" description="Helical" evidence="2">
    <location>
        <begin position="246"/>
        <end position="268"/>
    </location>
</feature>
<feature type="transmembrane region" description="Helical" evidence="2">
    <location>
        <begin position="6"/>
        <end position="25"/>
    </location>
</feature>
<dbReference type="GO" id="GO:0016020">
    <property type="term" value="C:membrane"/>
    <property type="evidence" value="ECO:0007669"/>
    <property type="project" value="InterPro"/>
</dbReference>
<dbReference type="Gene3D" id="1.10.3730.20">
    <property type="match status" value="2"/>
</dbReference>
<comment type="similarity">
    <text evidence="1">Belongs to the EamA transporter family.</text>
</comment>
<feature type="transmembrane region" description="Helical" evidence="2">
    <location>
        <begin position="95"/>
        <end position="115"/>
    </location>
</feature>
<organism evidence="4 5">
    <name type="scientific">Crocosphaera chwakensis CCY0110</name>
    <dbReference type="NCBI Taxonomy" id="391612"/>
    <lineage>
        <taxon>Bacteria</taxon>
        <taxon>Bacillati</taxon>
        <taxon>Cyanobacteriota</taxon>
        <taxon>Cyanophyceae</taxon>
        <taxon>Oscillatoriophycideae</taxon>
        <taxon>Chroococcales</taxon>
        <taxon>Aphanothecaceae</taxon>
        <taxon>Crocosphaera</taxon>
        <taxon>Crocosphaera chwakensis</taxon>
    </lineage>
</organism>
<dbReference type="EMBL" id="AAXW01000005">
    <property type="protein sequence ID" value="EAZ92669.1"/>
    <property type="molecule type" value="Genomic_DNA"/>
</dbReference>
<dbReference type="Proteomes" id="UP000003781">
    <property type="component" value="Unassembled WGS sequence"/>
</dbReference>
<dbReference type="Pfam" id="PF00892">
    <property type="entry name" value="EamA"/>
    <property type="match status" value="2"/>
</dbReference>
<comment type="caution">
    <text evidence="4">The sequence shown here is derived from an EMBL/GenBank/DDBJ whole genome shotgun (WGS) entry which is preliminary data.</text>
</comment>
<dbReference type="InterPro" id="IPR037185">
    <property type="entry name" value="EmrE-like"/>
</dbReference>
<gene>
    <name evidence="4" type="ORF">CY0110_23921</name>
</gene>
<feature type="transmembrane region" description="Helical" evidence="2">
    <location>
        <begin position="37"/>
        <end position="55"/>
    </location>
</feature>
<accession>A3ILL8</accession>
<evidence type="ECO:0000313" key="5">
    <source>
        <dbReference type="Proteomes" id="UP000003781"/>
    </source>
</evidence>
<feature type="transmembrane region" description="Helical" evidence="2">
    <location>
        <begin position="275"/>
        <end position="294"/>
    </location>
</feature>
<protein>
    <recommendedName>
        <fullName evidence="3">EamA domain-containing protein</fullName>
    </recommendedName>
</protein>
<keyword evidence="5" id="KW-1185">Reference proteome</keyword>
<feature type="transmembrane region" description="Helical" evidence="2">
    <location>
        <begin position="221"/>
        <end position="240"/>
    </location>
</feature>
<reference evidence="4 5" key="1">
    <citation type="submission" date="2007-03" db="EMBL/GenBank/DDBJ databases">
        <authorList>
            <person name="Stal L."/>
            <person name="Ferriera S."/>
            <person name="Johnson J."/>
            <person name="Kravitz S."/>
            <person name="Beeson K."/>
            <person name="Sutton G."/>
            <person name="Rogers Y.-H."/>
            <person name="Friedman R."/>
            <person name="Frazier M."/>
            <person name="Venter J.C."/>
        </authorList>
    </citation>
    <scope>NUCLEOTIDE SEQUENCE [LARGE SCALE GENOMIC DNA]</scope>
    <source>
        <strain evidence="4 5">CCY0110</strain>
    </source>
</reference>
<proteinExistence type="inferred from homology"/>
<feature type="transmembrane region" description="Helical" evidence="2">
    <location>
        <begin position="150"/>
        <end position="171"/>
    </location>
</feature>
<feature type="domain" description="EamA" evidence="3">
    <location>
        <begin position="152"/>
        <end position="290"/>
    </location>
</feature>
<sequence>MDFKVIGIAAALGSAASWAIGAILFKRLGEQISPLGLTLAKGTLSAILLAVIFVLTPYEEVERQSLLLLILSGLLGISVGDTFFFAALQDLGAHALVVLSTLGEVFTILLAVIFLGERHNLTTWIGIIFVISGIAVVLQAKLTEEQQRSSLRGIILGLLSVLCMSVSIIIAKEALASISAIQATFIRMVSGTLGIFFLGITTQQLGGWMVPLRDVKLVGHLLLSVGFITFGGFWLSLVSIKYVDVSIANTLNTTDPIFVLLLAAIFLHEKITLKAVIGTILTMVGIILLIKVNIVA</sequence>
<evidence type="ECO:0000256" key="2">
    <source>
        <dbReference type="SAM" id="Phobius"/>
    </source>
</evidence>
<evidence type="ECO:0000313" key="4">
    <source>
        <dbReference type="EMBL" id="EAZ92669.1"/>
    </source>
</evidence>
<dbReference type="PANTHER" id="PTHR22911">
    <property type="entry name" value="ACYL-MALONYL CONDENSING ENZYME-RELATED"/>
    <property type="match status" value="1"/>
</dbReference>
<keyword evidence="2" id="KW-0472">Membrane</keyword>
<name>A3ILL8_9CHRO</name>
<dbReference type="AlphaFoldDB" id="A3ILL8"/>
<evidence type="ECO:0000259" key="3">
    <source>
        <dbReference type="Pfam" id="PF00892"/>
    </source>
</evidence>
<feature type="domain" description="EamA" evidence="3">
    <location>
        <begin position="6"/>
        <end position="138"/>
    </location>
</feature>
<feature type="transmembrane region" description="Helical" evidence="2">
    <location>
        <begin position="121"/>
        <end position="138"/>
    </location>
</feature>
<evidence type="ECO:0000256" key="1">
    <source>
        <dbReference type="ARBA" id="ARBA00007362"/>
    </source>
</evidence>
<keyword evidence="2" id="KW-0812">Transmembrane</keyword>
<dbReference type="OrthoDB" id="6707571at2"/>
<dbReference type="InterPro" id="IPR000620">
    <property type="entry name" value="EamA_dom"/>
</dbReference>
<feature type="transmembrane region" description="Helical" evidence="2">
    <location>
        <begin position="177"/>
        <end position="200"/>
    </location>
</feature>